<keyword evidence="5" id="KW-1185">Reference proteome</keyword>
<keyword evidence="2" id="KW-0812">Transmembrane</keyword>
<accession>A0ABQ1NVT2</accession>
<dbReference type="EMBL" id="BMKI01000002">
    <property type="protein sequence ID" value="GGC85451.1"/>
    <property type="molecule type" value="Genomic_DNA"/>
</dbReference>
<dbReference type="Pfam" id="PF02517">
    <property type="entry name" value="Rce1-like"/>
    <property type="match status" value="1"/>
</dbReference>
<organism evidence="4 5">
    <name type="scientific">Enterococcus wangshanyuanii</name>
    <dbReference type="NCBI Taxonomy" id="2005703"/>
    <lineage>
        <taxon>Bacteria</taxon>
        <taxon>Bacillati</taxon>
        <taxon>Bacillota</taxon>
        <taxon>Bacilli</taxon>
        <taxon>Lactobacillales</taxon>
        <taxon>Enterococcaceae</taxon>
        <taxon>Enterococcus</taxon>
    </lineage>
</organism>
<feature type="transmembrane region" description="Helical" evidence="2">
    <location>
        <begin position="60"/>
        <end position="79"/>
    </location>
</feature>
<evidence type="ECO:0000313" key="4">
    <source>
        <dbReference type="EMBL" id="GGC85451.1"/>
    </source>
</evidence>
<keyword evidence="2" id="KW-1133">Transmembrane helix</keyword>
<sequence>MSGVALLIVVLIMNILPTKSGILLRMTLPTVISLVIIPIALAKFLNKTEKVFFKWSKKELWISSILIIAFSIIYCNLNANLFGKFTILFLLAHYFLAAFSEEFLYRNIILNELLESWNTFYSVLLCALIFAVIGHVGESPLDNLVYRFPLGVVFSIVRLKTNSVLYTSVIHAFYNLLLIAG</sequence>
<evidence type="ECO:0000256" key="1">
    <source>
        <dbReference type="ARBA" id="ARBA00009067"/>
    </source>
</evidence>
<feature type="transmembrane region" description="Helical" evidence="2">
    <location>
        <begin position="85"/>
        <end position="105"/>
    </location>
</feature>
<keyword evidence="2" id="KW-0472">Membrane</keyword>
<dbReference type="RefSeq" id="WP_157894243.1">
    <property type="nucleotide sequence ID" value="NZ_BMKI01000002.1"/>
</dbReference>
<protein>
    <recommendedName>
        <fullName evidence="3">CAAX prenyl protease 2/Lysostaphin resistance protein A-like domain-containing protein</fullName>
    </recommendedName>
</protein>
<feature type="transmembrane region" description="Helical" evidence="2">
    <location>
        <begin position="117"/>
        <end position="137"/>
    </location>
</feature>
<comment type="similarity">
    <text evidence="1">Belongs to the UPF0177 family.</text>
</comment>
<reference evidence="5" key="1">
    <citation type="journal article" date="2019" name="Int. J. Syst. Evol. Microbiol.">
        <title>The Global Catalogue of Microorganisms (GCM) 10K type strain sequencing project: providing services to taxonomists for standard genome sequencing and annotation.</title>
        <authorList>
            <consortium name="The Broad Institute Genomics Platform"/>
            <consortium name="The Broad Institute Genome Sequencing Center for Infectious Disease"/>
            <person name="Wu L."/>
            <person name="Ma J."/>
        </authorList>
    </citation>
    <scope>NUCLEOTIDE SEQUENCE [LARGE SCALE GENOMIC DNA]</scope>
    <source>
        <strain evidence="5">CGMCC 1.15942</strain>
    </source>
</reference>
<proteinExistence type="inferred from homology"/>
<dbReference type="InterPro" id="IPR003675">
    <property type="entry name" value="Rce1/LyrA-like_dom"/>
</dbReference>
<gene>
    <name evidence="4" type="ORF">GCM10011573_13860</name>
</gene>
<comment type="caution">
    <text evidence="4">The sequence shown here is derived from an EMBL/GenBank/DDBJ whole genome shotgun (WGS) entry which is preliminary data.</text>
</comment>
<evidence type="ECO:0000313" key="5">
    <source>
        <dbReference type="Proteomes" id="UP000630615"/>
    </source>
</evidence>
<evidence type="ECO:0000259" key="3">
    <source>
        <dbReference type="Pfam" id="PF02517"/>
    </source>
</evidence>
<name>A0ABQ1NVT2_9ENTE</name>
<feature type="domain" description="CAAX prenyl protease 2/Lysostaphin resistance protein A-like" evidence="3">
    <location>
        <begin position="86"/>
        <end position="177"/>
    </location>
</feature>
<evidence type="ECO:0000256" key="2">
    <source>
        <dbReference type="SAM" id="Phobius"/>
    </source>
</evidence>
<dbReference type="Proteomes" id="UP000630615">
    <property type="component" value="Unassembled WGS sequence"/>
</dbReference>